<protein>
    <recommendedName>
        <fullName evidence="3">DDE Tnp4 domain-containing protein</fullName>
    </recommendedName>
</protein>
<proteinExistence type="predicted"/>
<evidence type="ECO:0008006" key="3">
    <source>
        <dbReference type="Google" id="ProtNLM"/>
    </source>
</evidence>
<evidence type="ECO:0000313" key="1">
    <source>
        <dbReference type="EMBL" id="KAL3276136.1"/>
    </source>
</evidence>
<dbReference type="AlphaFoldDB" id="A0ABD2NBR6"/>
<organism evidence="1 2">
    <name type="scientific">Cryptolaemus montrouzieri</name>
    <dbReference type="NCBI Taxonomy" id="559131"/>
    <lineage>
        <taxon>Eukaryota</taxon>
        <taxon>Metazoa</taxon>
        <taxon>Ecdysozoa</taxon>
        <taxon>Arthropoda</taxon>
        <taxon>Hexapoda</taxon>
        <taxon>Insecta</taxon>
        <taxon>Pterygota</taxon>
        <taxon>Neoptera</taxon>
        <taxon>Endopterygota</taxon>
        <taxon>Coleoptera</taxon>
        <taxon>Polyphaga</taxon>
        <taxon>Cucujiformia</taxon>
        <taxon>Coccinelloidea</taxon>
        <taxon>Coccinellidae</taxon>
        <taxon>Scymninae</taxon>
        <taxon>Scymnini</taxon>
        <taxon>Cryptolaemus</taxon>
    </lineage>
</organism>
<sequence length="134" mass="15150">MENVFGILVARFQVFQKLFNLKLVSIEKVVIVCCVLHNFDEDRTHTGLRATNNNVSVPDLQRGTNRRTSPDAIASRDAFLQCFNNEGAGAIHEELDNGKFSWAAELRERRSRGIIRNNVTRTDTKPNESSAFVN</sequence>
<accession>A0ABD2NBR6</accession>
<gene>
    <name evidence="1" type="ORF">HHI36_020855</name>
</gene>
<dbReference type="EMBL" id="JABFTP020000083">
    <property type="protein sequence ID" value="KAL3276136.1"/>
    <property type="molecule type" value="Genomic_DNA"/>
</dbReference>
<comment type="caution">
    <text evidence="1">The sequence shown here is derived from an EMBL/GenBank/DDBJ whole genome shotgun (WGS) entry which is preliminary data.</text>
</comment>
<feature type="non-terminal residue" evidence="1">
    <location>
        <position position="134"/>
    </location>
</feature>
<keyword evidence="2" id="KW-1185">Reference proteome</keyword>
<name>A0ABD2NBR6_9CUCU</name>
<dbReference type="Proteomes" id="UP001516400">
    <property type="component" value="Unassembled WGS sequence"/>
</dbReference>
<evidence type="ECO:0000313" key="2">
    <source>
        <dbReference type="Proteomes" id="UP001516400"/>
    </source>
</evidence>
<reference evidence="1 2" key="1">
    <citation type="journal article" date="2021" name="BMC Biol.">
        <title>Horizontally acquired antibacterial genes associated with adaptive radiation of ladybird beetles.</title>
        <authorList>
            <person name="Li H.S."/>
            <person name="Tang X.F."/>
            <person name="Huang Y.H."/>
            <person name="Xu Z.Y."/>
            <person name="Chen M.L."/>
            <person name="Du X.Y."/>
            <person name="Qiu B.Y."/>
            <person name="Chen P.T."/>
            <person name="Zhang W."/>
            <person name="Slipinski A."/>
            <person name="Escalona H.E."/>
            <person name="Waterhouse R.M."/>
            <person name="Zwick A."/>
            <person name="Pang H."/>
        </authorList>
    </citation>
    <scope>NUCLEOTIDE SEQUENCE [LARGE SCALE GENOMIC DNA]</scope>
    <source>
        <strain evidence="1">SYSU2018</strain>
    </source>
</reference>